<reference evidence="2" key="1">
    <citation type="submission" date="2023-07" db="EMBL/GenBank/DDBJ databases">
        <authorList>
            <consortium name="CYATHOMIX"/>
        </authorList>
    </citation>
    <scope>NUCLEOTIDE SEQUENCE</scope>
    <source>
        <strain evidence="2">N/A</strain>
    </source>
</reference>
<evidence type="ECO:0000313" key="2">
    <source>
        <dbReference type="EMBL" id="CAJ0609801.1"/>
    </source>
</evidence>
<accession>A0AA36MEQ1</accession>
<name>A0AA36MEQ1_CYLNA</name>
<evidence type="ECO:0000256" key="1">
    <source>
        <dbReference type="SAM" id="SignalP"/>
    </source>
</evidence>
<keyword evidence="1" id="KW-0732">Signal</keyword>
<keyword evidence="3" id="KW-1185">Reference proteome</keyword>
<protein>
    <submittedName>
        <fullName evidence="2">Uncharacterized protein</fullName>
    </submittedName>
</protein>
<feature type="chain" id="PRO_5041370714" evidence="1">
    <location>
        <begin position="18"/>
        <end position="84"/>
    </location>
</feature>
<evidence type="ECO:0000313" key="3">
    <source>
        <dbReference type="Proteomes" id="UP001176961"/>
    </source>
</evidence>
<dbReference type="Proteomes" id="UP001176961">
    <property type="component" value="Unassembled WGS sequence"/>
</dbReference>
<proteinExistence type="predicted"/>
<comment type="caution">
    <text evidence="2">The sequence shown here is derived from an EMBL/GenBank/DDBJ whole genome shotgun (WGS) entry which is preliminary data.</text>
</comment>
<sequence>MTLVILTGCWLFSFVANDHYICENELQNCVDKPESQKKSPPLKVASPKNPLIAAYIVRQAEALERQRKDADASLFHVMYLVSVT</sequence>
<dbReference type="EMBL" id="CATQJL010000326">
    <property type="protein sequence ID" value="CAJ0609801.1"/>
    <property type="molecule type" value="Genomic_DNA"/>
</dbReference>
<feature type="signal peptide" evidence="1">
    <location>
        <begin position="1"/>
        <end position="17"/>
    </location>
</feature>
<organism evidence="2 3">
    <name type="scientific">Cylicocyclus nassatus</name>
    <name type="common">Nematode worm</name>
    <dbReference type="NCBI Taxonomy" id="53992"/>
    <lineage>
        <taxon>Eukaryota</taxon>
        <taxon>Metazoa</taxon>
        <taxon>Ecdysozoa</taxon>
        <taxon>Nematoda</taxon>
        <taxon>Chromadorea</taxon>
        <taxon>Rhabditida</taxon>
        <taxon>Rhabditina</taxon>
        <taxon>Rhabditomorpha</taxon>
        <taxon>Strongyloidea</taxon>
        <taxon>Strongylidae</taxon>
        <taxon>Cylicocyclus</taxon>
    </lineage>
</organism>
<dbReference type="AlphaFoldDB" id="A0AA36MEQ1"/>
<gene>
    <name evidence="2" type="ORF">CYNAS_LOCUS21784</name>
</gene>